<dbReference type="EMBL" id="MLJW01000179">
    <property type="protein sequence ID" value="OIQ94774.1"/>
    <property type="molecule type" value="Genomic_DNA"/>
</dbReference>
<dbReference type="InterPro" id="IPR032708">
    <property type="entry name" value="McjB_C"/>
</dbReference>
<protein>
    <recommendedName>
        <fullName evidence="1">Microcin J25-processing protein McjB C-terminal domain-containing protein</fullName>
    </recommendedName>
</protein>
<reference evidence="2" key="1">
    <citation type="submission" date="2016-10" db="EMBL/GenBank/DDBJ databases">
        <title>Sequence of Gallionella enrichment culture.</title>
        <authorList>
            <person name="Poehlein A."/>
            <person name="Muehling M."/>
            <person name="Daniel R."/>
        </authorList>
    </citation>
    <scope>NUCLEOTIDE SEQUENCE</scope>
</reference>
<sequence length="165" mass="17755">MPHMTAAFFAVRRRLRVMGRFIRLDPGRQGLLAEAVFWLLVARMALLVLPFSRIAPCLGRRLPPDQGRCYGFPGTPPAGAAVIAREVGWAVTRAARHVPFGAVCLPQAMAAKAMLRRRGVVSVLSFGVAPARVMQGESHAWLTAAGVEVTGFPVAGAFAEMVCFV</sequence>
<evidence type="ECO:0000313" key="2">
    <source>
        <dbReference type="EMBL" id="OIQ94774.1"/>
    </source>
</evidence>
<proteinExistence type="predicted"/>
<dbReference type="Pfam" id="PF13471">
    <property type="entry name" value="Transglut_core3"/>
    <property type="match status" value="1"/>
</dbReference>
<dbReference type="InterPro" id="IPR053521">
    <property type="entry name" value="McjB-like"/>
</dbReference>
<organism evidence="2">
    <name type="scientific">mine drainage metagenome</name>
    <dbReference type="NCBI Taxonomy" id="410659"/>
    <lineage>
        <taxon>unclassified sequences</taxon>
        <taxon>metagenomes</taxon>
        <taxon>ecological metagenomes</taxon>
    </lineage>
</organism>
<gene>
    <name evidence="2" type="ORF">GALL_232300</name>
</gene>
<feature type="domain" description="Microcin J25-processing protein McjB C-terminal" evidence="1">
    <location>
        <begin position="46"/>
        <end position="161"/>
    </location>
</feature>
<dbReference type="AlphaFoldDB" id="A0A1J5RF97"/>
<comment type="caution">
    <text evidence="2">The sequence shown here is derived from an EMBL/GenBank/DDBJ whole genome shotgun (WGS) entry which is preliminary data.</text>
</comment>
<evidence type="ECO:0000259" key="1">
    <source>
        <dbReference type="Pfam" id="PF13471"/>
    </source>
</evidence>
<name>A0A1J5RF97_9ZZZZ</name>
<dbReference type="NCBIfam" id="NF033537">
    <property type="entry name" value="lasso_biosyn_B2"/>
    <property type="match status" value="1"/>
</dbReference>
<accession>A0A1J5RF97</accession>